<dbReference type="EMBL" id="CALNXK010000202">
    <property type="protein sequence ID" value="CAH3175619.1"/>
    <property type="molecule type" value="Genomic_DNA"/>
</dbReference>
<dbReference type="PROSITE" id="PS50209">
    <property type="entry name" value="CARD"/>
    <property type="match status" value="1"/>
</dbReference>
<dbReference type="Proteomes" id="UP001159405">
    <property type="component" value="Unassembled WGS sequence"/>
</dbReference>
<evidence type="ECO:0000256" key="1">
    <source>
        <dbReference type="SAM" id="MobiDB-lite"/>
    </source>
</evidence>
<dbReference type="InterPro" id="IPR001315">
    <property type="entry name" value="CARD"/>
</dbReference>
<reference evidence="3 4" key="1">
    <citation type="submission" date="2022-05" db="EMBL/GenBank/DDBJ databases">
        <authorList>
            <consortium name="Genoscope - CEA"/>
            <person name="William W."/>
        </authorList>
    </citation>
    <scope>NUCLEOTIDE SEQUENCE [LARGE SCALE GENOMIC DNA]</scope>
</reference>
<comment type="caution">
    <text evidence="3">The sequence shown here is derived from an EMBL/GenBank/DDBJ whole genome shotgun (WGS) entry which is preliminary data.</text>
</comment>
<dbReference type="PANTHER" id="PTHR34920:SF1">
    <property type="entry name" value="B-CELL LYMPHOMA_LEUKEMIA 10"/>
    <property type="match status" value="1"/>
</dbReference>
<accession>A0ABN8RAE0</accession>
<evidence type="ECO:0000259" key="2">
    <source>
        <dbReference type="PROSITE" id="PS50209"/>
    </source>
</evidence>
<feature type="compositionally biased region" description="Pro residues" evidence="1">
    <location>
        <begin position="183"/>
        <end position="199"/>
    </location>
</feature>
<dbReference type="InterPro" id="IPR033238">
    <property type="entry name" value="BCL10/E10"/>
</dbReference>
<sequence length="199" mass="22211">MAANFPTSALEYELYERIKCEVLEDLRDWLVPKLRADKIITYLRSKRVFDMDDQELINAEKTTRRSNNMLLDLVIARGSTAFDQFCHAIRENCTGQAHVLEKILIEFERRKQEQIPKDSPPSNFNSVSNPSEDPKLLVVTGIPGTDEVDLNNLPGPGDPGAPVPPDEIDNNPAQAHQTSPGANIPPPSYSTESPPPYSE</sequence>
<dbReference type="InterPro" id="IPR011029">
    <property type="entry name" value="DEATH-like_dom_sf"/>
</dbReference>
<dbReference type="SMART" id="SM00114">
    <property type="entry name" value="CARD"/>
    <property type="match status" value="1"/>
</dbReference>
<feature type="compositionally biased region" description="Pro residues" evidence="1">
    <location>
        <begin position="156"/>
        <end position="165"/>
    </location>
</feature>
<dbReference type="Pfam" id="PF00619">
    <property type="entry name" value="CARD"/>
    <property type="match status" value="1"/>
</dbReference>
<feature type="compositionally biased region" description="Polar residues" evidence="1">
    <location>
        <begin position="171"/>
        <end position="181"/>
    </location>
</feature>
<evidence type="ECO:0000313" key="3">
    <source>
        <dbReference type="EMBL" id="CAH3175619.1"/>
    </source>
</evidence>
<protein>
    <recommendedName>
        <fullName evidence="2">CARD domain-containing protein</fullName>
    </recommendedName>
</protein>
<evidence type="ECO:0000313" key="4">
    <source>
        <dbReference type="Proteomes" id="UP001159405"/>
    </source>
</evidence>
<feature type="region of interest" description="Disordered" evidence="1">
    <location>
        <begin position="111"/>
        <end position="199"/>
    </location>
</feature>
<feature type="compositionally biased region" description="Low complexity" evidence="1">
    <location>
        <begin position="120"/>
        <end position="131"/>
    </location>
</feature>
<name>A0ABN8RAE0_9CNID</name>
<gene>
    <name evidence="3" type="ORF">PLOB_00017063</name>
</gene>
<dbReference type="Gene3D" id="1.10.533.10">
    <property type="entry name" value="Death Domain, Fas"/>
    <property type="match status" value="1"/>
</dbReference>
<proteinExistence type="predicted"/>
<organism evidence="3 4">
    <name type="scientific">Porites lobata</name>
    <dbReference type="NCBI Taxonomy" id="104759"/>
    <lineage>
        <taxon>Eukaryota</taxon>
        <taxon>Metazoa</taxon>
        <taxon>Cnidaria</taxon>
        <taxon>Anthozoa</taxon>
        <taxon>Hexacorallia</taxon>
        <taxon>Scleractinia</taxon>
        <taxon>Fungiina</taxon>
        <taxon>Poritidae</taxon>
        <taxon>Porites</taxon>
    </lineage>
</organism>
<keyword evidence="4" id="KW-1185">Reference proteome</keyword>
<dbReference type="PANTHER" id="PTHR34920">
    <property type="entry name" value="B-CELL LYMPHOMA/LEUKEMIA 10"/>
    <property type="match status" value="1"/>
</dbReference>
<feature type="domain" description="CARD" evidence="2">
    <location>
        <begin position="15"/>
        <end position="91"/>
    </location>
</feature>
<dbReference type="SUPFAM" id="SSF47986">
    <property type="entry name" value="DEATH domain"/>
    <property type="match status" value="1"/>
</dbReference>